<name>A0ABR1ZNE5_9ROSI</name>
<keyword evidence="3" id="KW-1185">Reference proteome</keyword>
<evidence type="ECO:0000313" key="3">
    <source>
        <dbReference type="Proteomes" id="UP001396334"/>
    </source>
</evidence>
<reference evidence="2 3" key="1">
    <citation type="journal article" date="2024" name="G3 (Bethesda)">
        <title>Genome assembly of Hibiscus sabdariffa L. provides insights into metabolisms of medicinal natural products.</title>
        <authorList>
            <person name="Kim T."/>
        </authorList>
    </citation>
    <scope>NUCLEOTIDE SEQUENCE [LARGE SCALE GENOMIC DNA]</scope>
    <source>
        <strain evidence="2">TK-2024</strain>
        <tissue evidence="2">Old leaves</tissue>
    </source>
</reference>
<feature type="compositionally biased region" description="Low complexity" evidence="1">
    <location>
        <begin position="128"/>
        <end position="144"/>
    </location>
</feature>
<feature type="compositionally biased region" description="Polar residues" evidence="1">
    <location>
        <begin position="175"/>
        <end position="196"/>
    </location>
</feature>
<evidence type="ECO:0000256" key="1">
    <source>
        <dbReference type="SAM" id="MobiDB-lite"/>
    </source>
</evidence>
<protein>
    <submittedName>
        <fullName evidence="2">Uncharacterized protein</fullName>
    </submittedName>
</protein>
<dbReference type="Proteomes" id="UP001396334">
    <property type="component" value="Unassembled WGS sequence"/>
</dbReference>
<feature type="region of interest" description="Disordered" evidence="1">
    <location>
        <begin position="128"/>
        <end position="203"/>
    </location>
</feature>
<sequence length="203" mass="21261">MAPTPSVPAATAVAEIPHDPLAPPKAADVVDEAVDDASLDSETSKTAADRLAPEDASYDPMVHTETPDMLEEALEISSDCILLADLTGVIQANGEDLVNEAIPEAADSIIRDVAASVLGVSATADATITSTQPTPTPTTSMPNPELSRSAPACPRHAPMPVVPEHQEFDAWYAAQSRTPPMTTQNQPSVARSSSIPPSRPHKR</sequence>
<accession>A0ABR1ZNE5</accession>
<comment type="caution">
    <text evidence="2">The sequence shown here is derived from an EMBL/GenBank/DDBJ whole genome shotgun (WGS) entry which is preliminary data.</text>
</comment>
<dbReference type="EMBL" id="JBBPBN010000810">
    <property type="protein sequence ID" value="KAK8482168.1"/>
    <property type="molecule type" value="Genomic_DNA"/>
</dbReference>
<gene>
    <name evidence="2" type="ORF">V6N11_064410</name>
</gene>
<evidence type="ECO:0000313" key="2">
    <source>
        <dbReference type="EMBL" id="KAK8482168.1"/>
    </source>
</evidence>
<proteinExistence type="predicted"/>
<organism evidence="2 3">
    <name type="scientific">Hibiscus sabdariffa</name>
    <name type="common">roselle</name>
    <dbReference type="NCBI Taxonomy" id="183260"/>
    <lineage>
        <taxon>Eukaryota</taxon>
        <taxon>Viridiplantae</taxon>
        <taxon>Streptophyta</taxon>
        <taxon>Embryophyta</taxon>
        <taxon>Tracheophyta</taxon>
        <taxon>Spermatophyta</taxon>
        <taxon>Magnoliopsida</taxon>
        <taxon>eudicotyledons</taxon>
        <taxon>Gunneridae</taxon>
        <taxon>Pentapetalae</taxon>
        <taxon>rosids</taxon>
        <taxon>malvids</taxon>
        <taxon>Malvales</taxon>
        <taxon>Malvaceae</taxon>
        <taxon>Malvoideae</taxon>
        <taxon>Hibiscus</taxon>
    </lineage>
</organism>
<feature type="compositionally biased region" description="Low complexity" evidence="1">
    <location>
        <begin position="1"/>
        <end position="14"/>
    </location>
</feature>
<feature type="compositionally biased region" description="Acidic residues" evidence="1">
    <location>
        <begin position="29"/>
        <end position="39"/>
    </location>
</feature>
<feature type="region of interest" description="Disordered" evidence="1">
    <location>
        <begin position="1"/>
        <end position="62"/>
    </location>
</feature>